<evidence type="ECO:0000313" key="2">
    <source>
        <dbReference type="EMBL" id="OIW29482.1"/>
    </source>
</evidence>
<sequence length="694" mass="78206">MPADPTISALISGPGSWCKIGPITRTAGNGEAVVTMPSAVKNRLLGDSTSLSSSVRQKAEGILRKIHNKQVAALLGFKETAVSKAPFRLVKRIAADSKPEIRDSANSFIALSYCWHEKDWLPAGSGGSATGGAVPISPILFEALLEERLSDDEGVWIDQMCIVQSDEVEKAMAIGSMDVIYRRARLVVVVLEDIVIDGSDVAALQELMRALDREHKWLYRNNLAPSRQLTKLLWKIFSARWFTRAWCGHELLVSSNQLFLIQSDVADASLAVVKMTSEFLFDLSILAKGITSYLAVNDFAQLETTYGRQLSRFYTYATPKYTTQWMDKIQEDKIQEDKIQEDKIQEDRAFTQSYMRVFSQIFGFNASVVTDKLSIVLNVLQCGLFYSGPSMTPDQCCYVFYHIALAAGDPTSLSACGKQLEQAVWMRWPRGEDIIEPYTTRLVHMCLEQTPAFDDETLELDMIFLGASADMHRATRHHMDWANGIIQKCIEHADEFPDQGSDFLEDVARAPTDKASARKQYHAELLACVHECGIDWLVRSWQQKDPELFDDETRQGIRRVMEIHPEQLDGDDPTRREDLLYVLYLFDGLSGAWLSEEKGASWRPAWVQPGESASSRQLLLCPENRDYVVAIPVLLLRAEYSYQKRVWFLAQAPREGNAGENYSEVIGKSCSFGDNDLRKLRKPSMVMRSQRICG</sequence>
<proteinExistence type="predicted"/>
<dbReference type="EMBL" id="KV875097">
    <property type="protein sequence ID" value="OIW29482.1"/>
    <property type="molecule type" value="Genomic_DNA"/>
</dbReference>
<dbReference type="AlphaFoldDB" id="A0A1J7JP15"/>
<accession>A0A1J7JP15</accession>
<evidence type="ECO:0000313" key="3">
    <source>
        <dbReference type="Proteomes" id="UP000182658"/>
    </source>
</evidence>
<dbReference type="InterPro" id="IPR052895">
    <property type="entry name" value="HetReg/Transcr_Mod"/>
</dbReference>
<dbReference type="InParanoid" id="A0A1J7JP15"/>
<evidence type="ECO:0000259" key="1">
    <source>
        <dbReference type="Pfam" id="PF06985"/>
    </source>
</evidence>
<dbReference type="Proteomes" id="UP000182658">
    <property type="component" value="Unassembled WGS sequence"/>
</dbReference>
<dbReference type="STRING" id="1408157.A0A1J7JP15"/>
<keyword evidence="3" id="KW-1185">Reference proteome</keyword>
<dbReference type="Pfam" id="PF06985">
    <property type="entry name" value="HET"/>
    <property type="match status" value="1"/>
</dbReference>
<dbReference type="PANTHER" id="PTHR24148:SF73">
    <property type="entry name" value="HET DOMAIN PROTEIN (AFU_ORTHOLOGUE AFUA_8G01020)"/>
    <property type="match status" value="1"/>
</dbReference>
<name>A0A1J7JP15_9PEZI</name>
<gene>
    <name evidence="2" type="ORF">CONLIGDRAFT_330548</name>
</gene>
<dbReference type="InterPro" id="IPR010730">
    <property type="entry name" value="HET"/>
</dbReference>
<reference evidence="2 3" key="1">
    <citation type="submission" date="2016-10" db="EMBL/GenBank/DDBJ databases">
        <title>Draft genome sequence of Coniochaeta ligniaria NRRL30616, a lignocellulolytic fungus for bioabatement of inhibitors in plant biomass hydrolysates.</title>
        <authorList>
            <consortium name="DOE Joint Genome Institute"/>
            <person name="Jimenez D.J."/>
            <person name="Hector R.E."/>
            <person name="Riley R."/>
            <person name="Sun H."/>
            <person name="Grigoriev I.V."/>
            <person name="Van Elsas J.D."/>
            <person name="Nichols N.N."/>
        </authorList>
    </citation>
    <scope>NUCLEOTIDE SEQUENCE [LARGE SCALE GENOMIC DNA]</scope>
    <source>
        <strain evidence="2 3">NRRL 30616</strain>
    </source>
</reference>
<protein>
    <recommendedName>
        <fullName evidence="1">Heterokaryon incompatibility domain-containing protein</fullName>
    </recommendedName>
</protein>
<feature type="domain" description="Heterokaryon incompatibility" evidence="1">
    <location>
        <begin position="108"/>
        <end position="248"/>
    </location>
</feature>
<dbReference type="OrthoDB" id="270167at2759"/>
<dbReference type="PANTHER" id="PTHR24148">
    <property type="entry name" value="ANKYRIN REPEAT DOMAIN-CONTAINING PROTEIN 39 HOMOLOG-RELATED"/>
    <property type="match status" value="1"/>
</dbReference>
<organism evidence="2 3">
    <name type="scientific">Coniochaeta ligniaria NRRL 30616</name>
    <dbReference type="NCBI Taxonomy" id="1408157"/>
    <lineage>
        <taxon>Eukaryota</taxon>
        <taxon>Fungi</taxon>
        <taxon>Dikarya</taxon>
        <taxon>Ascomycota</taxon>
        <taxon>Pezizomycotina</taxon>
        <taxon>Sordariomycetes</taxon>
        <taxon>Sordariomycetidae</taxon>
        <taxon>Coniochaetales</taxon>
        <taxon>Coniochaetaceae</taxon>
        <taxon>Coniochaeta</taxon>
    </lineage>
</organism>